<keyword evidence="3" id="KW-1185">Reference proteome</keyword>
<organism evidence="2 3">
    <name type="scientific">Ephemerocybe angulata</name>
    <dbReference type="NCBI Taxonomy" id="980116"/>
    <lineage>
        <taxon>Eukaryota</taxon>
        <taxon>Fungi</taxon>
        <taxon>Dikarya</taxon>
        <taxon>Basidiomycota</taxon>
        <taxon>Agaricomycotina</taxon>
        <taxon>Agaricomycetes</taxon>
        <taxon>Agaricomycetidae</taxon>
        <taxon>Agaricales</taxon>
        <taxon>Agaricineae</taxon>
        <taxon>Psathyrellaceae</taxon>
        <taxon>Ephemerocybe</taxon>
    </lineage>
</organism>
<protein>
    <submittedName>
        <fullName evidence="2">Uncharacterized protein</fullName>
    </submittedName>
</protein>
<dbReference type="EMBL" id="JAACJK010000001">
    <property type="protein sequence ID" value="KAF5341851.1"/>
    <property type="molecule type" value="Genomic_DNA"/>
</dbReference>
<proteinExistence type="predicted"/>
<gene>
    <name evidence="2" type="ORF">D9611_001728</name>
</gene>
<evidence type="ECO:0000313" key="2">
    <source>
        <dbReference type="EMBL" id="KAF5341851.1"/>
    </source>
</evidence>
<name>A0A8H5CIZ6_9AGAR</name>
<dbReference type="Proteomes" id="UP000541558">
    <property type="component" value="Unassembled WGS sequence"/>
</dbReference>
<evidence type="ECO:0000313" key="3">
    <source>
        <dbReference type="Proteomes" id="UP000541558"/>
    </source>
</evidence>
<reference evidence="2 3" key="1">
    <citation type="journal article" date="2020" name="ISME J.">
        <title>Uncovering the hidden diversity of litter-decomposition mechanisms in mushroom-forming fungi.</title>
        <authorList>
            <person name="Floudas D."/>
            <person name="Bentzer J."/>
            <person name="Ahren D."/>
            <person name="Johansson T."/>
            <person name="Persson P."/>
            <person name="Tunlid A."/>
        </authorList>
    </citation>
    <scope>NUCLEOTIDE SEQUENCE [LARGE SCALE GENOMIC DNA]</scope>
    <source>
        <strain evidence="2 3">CBS 175.51</strain>
    </source>
</reference>
<sequence>MAYNRALIGRLSVGPAPESSDYRICPYVPRILPPTNVPNLTSDGFVSTPISSNWPFELSKPARIQPSVTYVASSYTYCQVQNASTSRFCPPRPDQDTQRSRYSTSVGAGCGAVESPTVGRIGRTKVYLNHALTTDAGLSPHLRALHFFAPTRRDPITVNTVPSTAPALSRLPDRCYSRGRLEILDPKLRAIARRRKIGPEDLCGLTDRPLPRLPRRRSAHSPPGPLESSADLRTPDRCDGEPSSSISPPTGIRFVPNGLDIEVQTRRRSTHQHRYTNRTSLACQQLFCRNRR</sequence>
<evidence type="ECO:0000256" key="1">
    <source>
        <dbReference type="SAM" id="MobiDB-lite"/>
    </source>
</evidence>
<comment type="caution">
    <text evidence="2">The sequence shown here is derived from an EMBL/GenBank/DDBJ whole genome shotgun (WGS) entry which is preliminary data.</text>
</comment>
<feature type="region of interest" description="Disordered" evidence="1">
    <location>
        <begin position="201"/>
        <end position="258"/>
    </location>
</feature>
<accession>A0A8H5CIZ6</accession>
<dbReference type="AlphaFoldDB" id="A0A8H5CIZ6"/>